<organism evidence="1 2">
    <name type="scientific">candidate division WOR-3 bacterium</name>
    <dbReference type="NCBI Taxonomy" id="2052148"/>
    <lineage>
        <taxon>Bacteria</taxon>
        <taxon>Bacteria division WOR-3</taxon>
    </lineage>
</organism>
<sequence length="85" mass="9889">MDTRKPTSNEIVRSLMALGFRVTGVRKRQTVLENGRSRVSVPLRLGSKRRELQLKKQLETYFYQASDLTNNLHVEKVKQWLFPSG</sequence>
<dbReference type="Proteomes" id="UP000630660">
    <property type="component" value="Unassembled WGS sequence"/>
</dbReference>
<evidence type="ECO:0000313" key="1">
    <source>
        <dbReference type="EMBL" id="MBD3363753.1"/>
    </source>
</evidence>
<accession>A0A9D5K7H3</accession>
<dbReference type="EMBL" id="WJKJ01000025">
    <property type="protein sequence ID" value="MBD3363753.1"/>
    <property type="molecule type" value="Genomic_DNA"/>
</dbReference>
<evidence type="ECO:0000313" key="2">
    <source>
        <dbReference type="Proteomes" id="UP000630660"/>
    </source>
</evidence>
<comment type="caution">
    <text evidence="1">The sequence shown here is derived from an EMBL/GenBank/DDBJ whole genome shotgun (WGS) entry which is preliminary data.</text>
</comment>
<protein>
    <submittedName>
        <fullName evidence="1">Uncharacterized protein</fullName>
    </submittedName>
</protein>
<reference evidence="1" key="1">
    <citation type="submission" date="2019-11" db="EMBL/GenBank/DDBJ databases">
        <title>Microbial mats filling the niche in hypersaline microbial mats.</title>
        <authorList>
            <person name="Wong H.L."/>
            <person name="Macleod F.I."/>
            <person name="White R.A. III"/>
            <person name="Burns B.P."/>
        </authorList>
    </citation>
    <scope>NUCLEOTIDE SEQUENCE</scope>
    <source>
        <strain evidence="1">Bin_327</strain>
    </source>
</reference>
<proteinExistence type="predicted"/>
<dbReference type="AlphaFoldDB" id="A0A9D5K7H3"/>
<gene>
    <name evidence="1" type="ORF">GF359_00910</name>
</gene>
<name>A0A9D5K7H3_UNCW3</name>